<evidence type="ECO:0000313" key="12">
    <source>
        <dbReference type="Proteomes" id="UP000469452"/>
    </source>
</evidence>
<keyword evidence="4" id="KW-0963">Cytoplasm</keyword>
<dbReference type="Pfam" id="PF02367">
    <property type="entry name" value="TsaE"/>
    <property type="match status" value="1"/>
</dbReference>
<keyword evidence="6" id="KW-0479">Metal-binding</keyword>
<dbReference type="PANTHER" id="PTHR33540">
    <property type="entry name" value="TRNA THREONYLCARBAMOYLADENOSINE BIOSYNTHESIS PROTEIN TSAE"/>
    <property type="match status" value="1"/>
</dbReference>
<dbReference type="Gene3D" id="3.40.50.300">
    <property type="entry name" value="P-loop containing nucleotide triphosphate hydrolases"/>
    <property type="match status" value="1"/>
</dbReference>
<evidence type="ECO:0000256" key="7">
    <source>
        <dbReference type="ARBA" id="ARBA00022741"/>
    </source>
</evidence>
<dbReference type="Proteomes" id="UP000469452">
    <property type="component" value="Unassembled WGS sequence"/>
</dbReference>
<dbReference type="VEuPathDB" id="FungiDB:H257_09889"/>
<organism evidence="11 12">
    <name type="scientific">Aphanomyces astaci</name>
    <name type="common">Crayfish plague agent</name>
    <dbReference type="NCBI Taxonomy" id="112090"/>
    <lineage>
        <taxon>Eukaryota</taxon>
        <taxon>Sar</taxon>
        <taxon>Stramenopiles</taxon>
        <taxon>Oomycota</taxon>
        <taxon>Saprolegniomycetes</taxon>
        <taxon>Saprolegniales</taxon>
        <taxon>Verrucalvaceae</taxon>
        <taxon>Aphanomyces</taxon>
    </lineage>
</organism>
<keyword evidence="5" id="KW-0819">tRNA processing</keyword>
<keyword evidence="7" id="KW-0547">Nucleotide-binding</keyword>
<evidence type="ECO:0000256" key="2">
    <source>
        <dbReference type="ARBA" id="ARBA00007599"/>
    </source>
</evidence>
<dbReference type="GO" id="GO:0005524">
    <property type="term" value="F:ATP binding"/>
    <property type="evidence" value="ECO:0007669"/>
    <property type="project" value="UniProtKB-KW"/>
</dbReference>
<reference evidence="11 12" key="1">
    <citation type="submission" date="2019-06" db="EMBL/GenBank/DDBJ databases">
        <title>Genomics analysis of Aphanomyces spp. identifies a new class of oomycete effector associated with host adaptation.</title>
        <authorList>
            <person name="Gaulin E."/>
        </authorList>
    </citation>
    <scope>NUCLEOTIDE SEQUENCE [LARGE SCALE GENOMIC DNA]</scope>
    <source>
        <strain evidence="11 12">E</strain>
    </source>
</reference>
<accession>A0A6A5ACD6</accession>
<evidence type="ECO:0000256" key="1">
    <source>
        <dbReference type="ARBA" id="ARBA00004496"/>
    </source>
</evidence>
<evidence type="ECO:0000313" key="11">
    <source>
        <dbReference type="EMBL" id="KAF0729503.1"/>
    </source>
</evidence>
<comment type="similarity">
    <text evidence="2">Belongs to the TsaE family.</text>
</comment>
<keyword evidence="8" id="KW-0067">ATP-binding</keyword>
<dbReference type="InterPro" id="IPR003442">
    <property type="entry name" value="T6A_TsaE"/>
</dbReference>
<evidence type="ECO:0000256" key="5">
    <source>
        <dbReference type="ARBA" id="ARBA00022694"/>
    </source>
</evidence>
<evidence type="ECO:0000256" key="10">
    <source>
        <dbReference type="ARBA" id="ARBA00032441"/>
    </source>
</evidence>
<proteinExistence type="inferred from homology"/>
<keyword evidence="9" id="KW-0460">Magnesium</keyword>
<name>A0A6A5ACD6_APHAT</name>
<dbReference type="PANTHER" id="PTHR33540:SF2">
    <property type="entry name" value="TRNA THREONYLCARBAMOYLADENOSINE BIOSYNTHESIS PROTEIN TSAE"/>
    <property type="match status" value="1"/>
</dbReference>
<dbReference type="InterPro" id="IPR027417">
    <property type="entry name" value="P-loop_NTPase"/>
</dbReference>
<evidence type="ECO:0000256" key="6">
    <source>
        <dbReference type="ARBA" id="ARBA00022723"/>
    </source>
</evidence>
<dbReference type="GO" id="GO:0002949">
    <property type="term" value="P:tRNA threonylcarbamoyladenosine modification"/>
    <property type="evidence" value="ECO:0007669"/>
    <property type="project" value="InterPro"/>
</dbReference>
<dbReference type="AlphaFoldDB" id="A0A6A5ACD6"/>
<dbReference type="EMBL" id="VJMI01015348">
    <property type="protein sequence ID" value="KAF0729503.1"/>
    <property type="molecule type" value="Genomic_DNA"/>
</dbReference>
<evidence type="ECO:0000256" key="8">
    <source>
        <dbReference type="ARBA" id="ARBA00022840"/>
    </source>
</evidence>
<evidence type="ECO:0000256" key="3">
    <source>
        <dbReference type="ARBA" id="ARBA00019010"/>
    </source>
</evidence>
<dbReference type="GO" id="GO:0046872">
    <property type="term" value="F:metal ion binding"/>
    <property type="evidence" value="ECO:0007669"/>
    <property type="project" value="UniProtKB-KW"/>
</dbReference>
<gene>
    <name evidence="11" type="ORF">AaE_009370</name>
</gene>
<comment type="caution">
    <text evidence="11">The sequence shown here is derived from an EMBL/GenBank/DDBJ whole genome shotgun (WGS) entry which is preliminary data.</text>
</comment>
<evidence type="ECO:0000256" key="4">
    <source>
        <dbReference type="ARBA" id="ARBA00022490"/>
    </source>
</evidence>
<comment type="subcellular location">
    <subcellularLocation>
        <location evidence="1">Cytoplasm</location>
    </subcellularLocation>
</comment>
<evidence type="ECO:0000256" key="9">
    <source>
        <dbReference type="ARBA" id="ARBA00022842"/>
    </source>
</evidence>
<dbReference type="GO" id="GO:0005737">
    <property type="term" value="C:cytoplasm"/>
    <property type="evidence" value="ECO:0007669"/>
    <property type="project" value="UniProtKB-SubCell"/>
</dbReference>
<sequence length="179" mass="19956">MERLGAALAAQIPSIQSGNVLLLHGDLGSGKTCLARGFARTWCCDPSMDVTSPTYLLINTYNPPETSTCDLPTYLCDYASTSYMGFLHVCRRHTLHHMDLYRLDSVTSTDVEALGLEDAFTTGTSIVEWPDRLQVLPTPRLDVHIKYTDVEGERQVHVVAHGAKWEPVEAWFREISSLT</sequence>
<dbReference type="SUPFAM" id="SSF52540">
    <property type="entry name" value="P-loop containing nucleoside triphosphate hydrolases"/>
    <property type="match status" value="1"/>
</dbReference>
<protein>
    <recommendedName>
        <fullName evidence="3">tRNA threonylcarbamoyladenosine biosynthesis protein TsaE</fullName>
    </recommendedName>
    <alternativeName>
        <fullName evidence="10">t(6)A37 threonylcarbamoyladenosine biosynthesis protein TsaE</fullName>
    </alternativeName>
</protein>